<keyword evidence="1" id="KW-0812">Transmembrane</keyword>
<feature type="transmembrane region" description="Helical" evidence="1">
    <location>
        <begin position="264"/>
        <end position="288"/>
    </location>
</feature>
<feature type="transmembrane region" description="Helical" evidence="1">
    <location>
        <begin position="68"/>
        <end position="87"/>
    </location>
</feature>
<dbReference type="AlphaFoldDB" id="A0A8X6HAT5"/>
<evidence type="ECO:0000313" key="3">
    <source>
        <dbReference type="Proteomes" id="UP000887116"/>
    </source>
</evidence>
<sequence length="406" mass="47043">MKGLLKFQKKSSSNVHFLSSRMKPQNKIHLKLYHINGEETFPVPRLLYKVLYWTGLIDSSKKTVWNRMALAIFTILLHFACFDIWYVTIKEFGTKLLKIGFSYLISYSLIIVVWYTSTYKRKHTRKLLLSIKEIKYFTGEKTINLLVILFCILPITLAGVVVSSKKDWNDGSAYSYGYNAGNFLTKIIIFYVKTSLYYLIYPTYSNIVVLLYCTLCLRCCEHFNLLSQEIDQCAPEAFGLPKQLDILKRRAKTKCILITIQDTFSLPVMLIMIENVIMCGSIIGWFLIRSWDESTRRWKTEAAYYGINAFLSVVSIFWVAGTLPIAMNKFKENFHSKTHARLLYYHTKDELYLKGEVLNEPDFVLTGCEIVSYRRNTILAFAGTLLTYTILLMNADSVEYSESILV</sequence>
<keyword evidence="1" id="KW-0472">Membrane</keyword>
<comment type="caution">
    <text evidence="2">The sequence shown here is derived from an EMBL/GenBank/DDBJ whole genome shotgun (WGS) entry which is preliminary data.</text>
</comment>
<gene>
    <name evidence="2" type="primary">AVEN_238246_1</name>
    <name evidence="2" type="ORF">TNCT_3421</name>
</gene>
<dbReference type="OrthoDB" id="10331836at2759"/>
<organism evidence="2 3">
    <name type="scientific">Trichonephila clavata</name>
    <name type="common">Joro spider</name>
    <name type="synonym">Nephila clavata</name>
    <dbReference type="NCBI Taxonomy" id="2740835"/>
    <lineage>
        <taxon>Eukaryota</taxon>
        <taxon>Metazoa</taxon>
        <taxon>Ecdysozoa</taxon>
        <taxon>Arthropoda</taxon>
        <taxon>Chelicerata</taxon>
        <taxon>Arachnida</taxon>
        <taxon>Araneae</taxon>
        <taxon>Araneomorphae</taxon>
        <taxon>Entelegynae</taxon>
        <taxon>Araneoidea</taxon>
        <taxon>Nephilidae</taxon>
        <taxon>Trichonephila</taxon>
    </lineage>
</organism>
<evidence type="ECO:0000256" key="1">
    <source>
        <dbReference type="SAM" id="Phobius"/>
    </source>
</evidence>
<feature type="transmembrane region" description="Helical" evidence="1">
    <location>
        <begin position="142"/>
        <end position="163"/>
    </location>
</feature>
<feature type="transmembrane region" description="Helical" evidence="1">
    <location>
        <begin position="99"/>
        <end position="117"/>
    </location>
</feature>
<feature type="transmembrane region" description="Helical" evidence="1">
    <location>
        <begin position="183"/>
        <end position="201"/>
    </location>
</feature>
<accession>A0A8X6HAT5</accession>
<keyword evidence="3" id="KW-1185">Reference proteome</keyword>
<evidence type="ECO:0000313" key="2">
    <source>
        <dbReference type="EMBL" id="GFR19173.1"/>
    </source>
</evidence>
<feature type="transmembrane region" description="Helical" evidence="1">
    <location>
        <begin position="303"/>
        <end position="327"/>
    </location>
</feature>
<name>A0A8X6HAT5_TRICU</name>
<dbReference type="EMBL" id="BMAO01007882">
    <property type="protein sequence ID" value="GFR19173.1"/>
    <property type="molecule type" value="Genomic_DNA"/>
</dbReference>
<reference evidence="2" key="1">
    <citation type="submission" date="2020-07" db="EMBL/GenBank/DDBJ databases">
        <title>Multicomponent nature underlies the extraordinary mechanical properties of spider dragline silk.</title>
        <authorList>
            <person name="Kono N."/>
            <person name="Nakamura H."/>
            <person name="Mori M."/>
            <person name="Yoshida Y."/>
            <person name="Ohtoshi R."/>
            <person name="Malay A.D."/>
            <person name="Moran D.A.P."/>
            <person name="Tomita M."/>
            <person name="Numata K."/>
            <person name="Arakawa K."/>
        </authorList>
    </citation>
    <scope>NUCLEOTIDE SEQUENCE</scope>
</reference>
<protein>
    <recommendedName>
        <fullName evidence="4">Gustatory receptor</fullName>
    </recommendedName>
</protein>
<keyword evidence="1" id="KW-1133">Transmembrane helix</keyword>
<dbReference type="Proteomes" id="UP000887116">
    <property type="component" value="Unassembled WGS sequence"/>
</dbReference>
<proteinExistence type="predicted"/>
<evidence type="ECO:0008006" key="4">
    <source>
        <dbReference type="Google" id="ProtNLM"/>
    </source>
</evidence>